<evidence type="ECO:0000256" key="2">
    <source>
        <dbReference type="SAM" id="MobiDB-lite"/>
    </source>
</evidence>
<dbReference type="EMBL" id="JAGGLC010000001">
    <property type="protein sequence ID" value="MBP1986270.1"/>
    <property type="molecule type" value="Genomic_DNA"/>
</dbReference>
<dbReference type="GO" id="GO:0016491">
    <property type="term" value="F:oxidoreductase activity"/>
    <property type="evidence" value="ECO:0007669"/>
    <property type="project" value="UniProtKB-KW"/>
</dbReference>
<comment type="caution">
    <text evidence="3">The sequence shown here is derived from an EMBL/GenBank/DDBJ whole genome shotgun (WGS) entry which is preliminary data.</text>
</comment>
<name>A0A8T4GV38_9EURY</name>
<keyword evidence="1" id="KW-0560">Oxidoreductase</keyword>
<evidence type="ECO:0000313" key="4">
    <source>
        <dbReference type="Proteomes" id="UP000823736"/>
    </source>
</evidence>
<dbReference type="RefSeq" id="WP_209490528.1">
    <property type="nucleotide sequence ID" value="NZ_JAGGLC010000001.1"/>
</dbReference>
<keyword evidence="4" id="KW-1185">Reference proteome</keyword>
<reference evidence="3" key="1">
    <citation type="submission" date="2021-03" db="EMBL/GenBank/DDBJ databases">
        <title>Genomic Encyclopedia of Type Strains, Phase IV (KMG-IV): sequencing the most valuable type-strain genomes for metagenomic binning, comparative biology and taxonomic classification.</title>
        <authorList>
            <person name="Goeker M."/>
        </authorList>
    </citation>
    <scope>NUCLEOTIDE SEQUENCE</scope>
    <source>
        <strain evidence="3">DSM 26232</strain>
    </source>
</reference>
<accession>A0A8T4GV38</accession>
<sequence>MSWDRSSMPDQTGRTVVVTGANSGLGYEATAAFAGNGADVVMACRSLGRGRQAAEEIRETLTGDAPAWASAPDSGSLTVMKLDLANLDSATEFVESFTERFDDLHVLCNNAGVMAVPRGETADGFERQFGINHLGHFALTGHLLPALRDTDGETRVVTQSSGVHENGSIDFQDLQREQSYDKWDAYAQSKLANVLFGYELDRRLNAAEGSSARAGDEDGADTVSVVCHPGYANTNLQRRGPEESGSTLRLWAMKLANALLAQPASQGVLPMLYAATDDDIDGGEYIGPGGLMNARGAPEEQESNEESYDPDVADRLWAVSEELTGVEYDLPDA</sequence>
<feature type="region of interest" description="Disordered" evidence="2">
    <location>
        <begin position="291"/>
        <end position="311"/>
    </location>
</feature>
<dbReference type="InterPro" id="IPR002347">
    <property type="entry name" value="SDR_fam"/>
</dbReference>
<organism evidence="3 4">
    <name type="scientific">Halolamina salifodinae</name>
    <dbReference type="NCBI Taxonomy" id="1202767"/>
    <lineage>
        <taxon>Archaea</taxon>
        <taxon>Methanobacteriati</taxon>
        <taxon>Methanobacteriota</taxon>
        <taxon>Stenosarchaea group</taxon>
        <taxon>Halobacteria</taxon>
        <taxon>Halobacteriales</taxon>
        <taxon>Haloferacaceae</taxon>
    </lineage>
</organism>
<dbReference type="AlphaFoldDB" id="A0A8T4GV38"/>
<dbReference type="Gene3D" id="3.40.50.720">
    <property type="entry name" value="NAD(P)-binding Rossmann-like Domain"/>
    <property type="match status" value="1"/>
</dbReference>
<gene>
    <name evidence="3" type="ORF">J2753_000743</name>
</gene>
<feature type="compositionally biased region" description="Acidic residues" evidence="2">
    <location>
        <begin position="299"/>
        <end position="311"/>
    </location>
</feature>
<evidence type="ECO:0000256" key="1">
    <source>
        <dbReference type="ARBA" id="ARBA00023002"/>
    </source>
</evidence>
<protein>
    <submittedName>
        <fullName evidence="3">NAD(P)-dependent dehydrogenase (Short-subunit alcohol dehydrogenase family)</fullName>
    </submittedName>
</protein>
<dbReference type="PANTHER" id="PTHR43157:SF31">
    <property type="entry name" value="PHOSPHATIDYLINOSITOL-GLYCAN BIOSYNTHESIS CLASS F PROTEIN"/>
    <property type="match status" value="1"/>
</dbReference>
<dbReference type="Pfam" id="PF00106">
    <property type="entry name" value="adh_short"/>
    <property type="match status" value="1"/>
</dbReference>
<evidence type="ECO:0000313" key="3">
    <source>
        <dbReference type="EMBL" id="MBP1986270.1"/>
    </source>
</evidence>
<dbReference type="Proteomes" id="UP000823736">
    <property type="component" value="Unassembled WGS sequence"/>
</dbReference>
<dbReference type="PANTHER" id="PTHR43157">
    <property type="entry name" value="PHOSPHATIDYLINOSITOL-GLYCAN BIOSYNTHESIS CLASS F PROTEIN-RELATED"/>
    <property type="match status" value="1"/>
</dbReference>
<dbReference type="InterPro" id="IPR036291">
    <property type="entry name" value="NAD(P)-bd_dom_sf"/>
</dbReference>
<dbReference type="OrthoDB" id="10454at2157"/>
<dbReference type="NCBIfam" id="NF004846">
    <property type="entry name" value="PRK06197.1"/>
    <property type="match status" value="1"/>
</dbReference>
<dbReference type="CDD" id="cd05327">
    <property type="entry name" value="retinol-DH_like_SDR_c_like"/>
    <property type="match status" value="1"/>
</dbReference>
<dbReference type="SUPFAM" id="SSF51735">
    <property type="entry name" value="NAD(P)-binding Rossmann-fold domains"/>
    <property type="match status" value="1"/>
</dbReference>
<proteinExistence type="predicted"/>